<dbReference type="Proteomes" id="UP000015105">
    <property type="component" value="Chromosome 3D"/>
</dbReference>
<reference evidence="2" key="3">
    <citation type="journal article" date="2017" name="Nature">
        <title>Genome sequence of the progenitor of the wheat D genome Aegilops tauschii.</title>
        <authorList>
            <person name="Luo M.C."/>
            <person name="Gu Y.Q."/>
            <person name="Puiu D."/>
            <person name="Wang H."/>
            <person name="Twardziok S.O."/>
            <person name="Deal K.R."/>
            <person name="Huo N."/>
            <person name="Zhu T."/>
            <person name="Wang L."/>
            <person name="Wang Y."/>
            <person name="McGuire P.E."/>
            <person name="Liu S."/>
            <person name="Long H."/>
            <person name="Ramasamy R.K."/>
            <person name="Rodriguez J.C."/>
            <person name="Van S.L."/>
            <person name="Yuan L."/>
            <person name="Wang Z."/>
            <person name="Xia Z."/>
            <person name="Xiao L."/>
            <person name="Anderson O.D."/>
            <person name="Ouyang S."/>
            <person name="Liang Y."/>
            <person name="Zimin A.V."/>
            <person name="Pertea G."/>
            <person name="Qi P."/>
            <person name="Bennetzen J.L."/>
            <person name="Dai X."/>
            <person name="Dawson M.W."/>
            <person name="Muller H.G."/>
            <person name="Kugler K."/>
            <person name="Rivarola-Duarte L."/>
            <person name="Spannagl M."/>
            <person name="Mayer K.F.X."/>
            <person name="Lu F.H."/>
            <person name="Bevan M.W."/>
            <person name="Leroy P."/>
            <person name="Li P."/>
            <person name="You F.M."/>
            <person name="Sun Q."/>
            <person name="Liu Z."/>
            <person name="Lyons E."/>
            <person name="Wicker T."/>
            <person name="Salzberg S.L."/>
            <person name="Devos K.M."/>
            <person name="Dvorak J."/>
        </authorList>
    </citation>
    <scope>NUCLEOTIDE SEQUENCE [LARGE SCALE GENOMIC DNA]</scope>
    <source>
        <strain evidence="2">cv. AL8/78</strain>
    </source>
</reference>
<dbReference type="AlphaFoldDB" id="A0A453FKY0"/>
<evidence type="ECO:0000256" key="1">
    <source>
        <dbReference type="SAM" id="MobiDB-lite"/>
    </source>
</evidence>
<dbReference type="EnsemblPlants" id="AET3Gv20709500.2">
    <property type="protein sequence ID" value="AET3Gv20709500.2"/>
    <property type="gene ID" value="AET3Gv20709500"/>
</dbReference>
<organism evidence="2 3">
    <name type="scientific">Aegilops tauschii subsp. strangulata</name>
    <name type="common">Goatgrass</name>
    <dbReference type="NCBI Taxonomy" id="200361"/>
    <lineage>
        <taxon>Eukaryota</taxon>
        <taxon>Viridiplantae</taxon>
        <taxon>Streptophyta</taxon>
        <taxon>Embryophyta</taxon>
        <taxon>Tracheophyta</taxon>
        <taxon>Spermatophyta</taxon>
        <taxon>Magnoliopsida</taxon>
        <taxon>Liliopsida</taxon>
        <taxon>Poales</taxon>
        <taxon>Poaceae</taxon>
        <taxon>BOP clade</taxon>
        <taxon>Pooideae</taxon>
        <taxon>Triticodae</taxon>
        <taxon>Triticeae</taxon>
        <taxon>Triticinae</taxon>
        <taxon>Aegilops</taxon>
    </lineage>
</organism>
<dbReference type="Gramene" id="AET3Gv20709500.2">
    <property type="protein sequence ID" value="AET3Gv20709500.2"/>
    <property type="gene ID" value="AET3Gv20709500"/>
</dbReference>
<feature type="compositionally biased region" description="Low complexity" evidence="1">
    <location>
        <begin position="132"/>
        <end position="141"/>
    </location>
</feature>
<reference evidence="2" key="4">
    <citation type="submission" date="2019-03" db="UniProtKB">
        <authorList>
            <consortium name="EnsemblPlants"/>
        </authorList>
    </citation>
    <scope>IDENTIFICATION</scope>
</reference>
<keyword evidence="3" id="KW-1185">Reference proteome</keyword>
<evidence type="ECO:0008006" key="4">
    <source>
        <dbReference type="Google" id="ProtNLM"/>
    </source>
</evidence>
<evidence type="ECO:0000313" key="2">
    <source>
        <dbReference type="EnsemblPlants" id="AET3Gv20709500.2"/>
    </source>
</evidence>
<dbReference type="InterPro" id="IPR042178">
    <property type="entry name" value="Serpin_sf_1"/>
</dbReference>
<dbReference type="Gene3D" id="3.30.497.10">
    <property type="entry name" value="Antithrombin, subunit I, domain 2"/>
    <property type="match status" value="1"/>
</dbReference>
<evidence type="ECO:0000313" key="3">
    <source>
        <dbReference type="Proteomes" id="UP000015105"/>
    </source>
</evidence>
<sequence>LDQVVAFLGPAGGPAHAALASHVALRLLSDSPGDDGGPSVRFANGVWVDAAMRLKVDYAALVSEHYRAQALPASFKDMVRLPALPLQHFSTKFAPESRRATSRFASVYDCYSQRRREPRSTGGSRARRRAGSRASCPRAPSTARRWPSSGTRSTSRAPGAASSTPGSPSTTPSTSPPAAASARPSCRAETASSTSPAAPATRSCSCRTRAAASAGTFPCTSTSRTSATACRACCTGWGPTRRCWRAPRR</sequence>
<proteinExistence type="predicted"/>
<reference evidence="3" key="1">
    <citation type="journal article" date="2014" name="Science">
        <title>Ancient hybridizations among the ancestral genomes of bread wheat.</title>
        <authorList>
            <consortium name="International Wheat Genome Sequencing Consortium,"/>
            <person name="Marcussen T."/>
            <person name="Sandve S.R."/>
            <person name="Heier L."/>
            <person name="Spannagl M."/>
            <person name="Pfeifer M."/>
            <person name="Jakobsen K.S."/>
            <person name="Wulff B.B."/>
            <person name="Steuernagel B."/>
            <person name="Mayer K.F."/>
            <person name="Olsen O.A."/>
        </authorList>
    </citation>
    <scope>NUCLEOTIDE SEQUENCE [LARGE SCALE GENOMIC DNA]</scope>
    <source>
        <strain evidence="3">cv. AL8/78</strain>
    </source>
</reference>
<name>A0A453FKY0_AEGTS</name>
<reference evidence="2" key="5">
    <citation type="journal article" date="2021" name="G3 (Bethesda)">
        <title>Aegilops tauschii genome assembly Aet v5.0 features greater sequence contiguity and improved annotation.</title>
        <authorList>
            <person name="Wang L."/>
            <person name="Zhu T."/>
            <person name="Rodriguez J.C."/>
            <person name="Deal K.R."/>
            <person name="Dubcovsky J."/>
            <person name="McGuire P.E."/>
            <person name="Lux T."/>
            <person name="Spannagl M."/>
            <person name="Mayer K.F.X."/>
            <person name="Baldrich P."/>
            <person name="Meyers B.C."/>
            <person name="Huo N."/>
            <person name="Gu Y.Q."/>
            <person name="Zhou H."/>
            <person name="Devos K.M."/>
            <person name="Bennetzen J.L."/>
            <person name="Unver T."/>
            <person name="Budak H."/>
            <person name="Gulick P.J."/>
            <person name="Galiba G."/>
            <person name="Kalapos B."/>
            <person name="Nelson D.R."/>
            <person name="Li P."/>
            <person name="You F.M."/>
            <person name="Luo M.C."/>
            <person name="Dvorak J."/>
        </authorList>
    </citation>
    <scope>NUCLEOTIDE SEQUENCE [LARGE SCALE GENOMIC DNA]</scope>
    <source>
        <strain evidence="2">cv. AL8/78</strain>
    </source>
</reference>
<accession>A0A453FKY0</accession>
<feature type="compositionally biased region" description="Low complexity" evidence="1">
    <location>
        <begin position="151"/>
        <end position="201"/>
    </location>
</feature>
<protein>
    <recommendedName>
        <fullName evidence="4">Serpin domain-containing protein</fullName>
    </recommendedName>
</protein>
<reference evidence="3" key="2">
    <citation type="journal article" date="2017" name="Nat. Plants">
        <title>The Aegilops tauschii genome reveals multiple impacts of transposons.</title>
        <authorList>
            <person name="Zhao G."/>
            <person name="Zou C."/>
            <person name="Li K."/>
            <person name="Wang K."/>
            <person name="Li T."/>
            <person name="Gao L."/>
            <person name="Zhang X."/>
            <person name="Wang H."/>
            <person name="Yang Z."/>
            <person name="Liu X."/>
            <person name="Jiang W."/>
            <person name="Mao L."/>
            <person name="Kong X."/>
            <person name="Jiao Y."/>
            <person name="Jia J."/>
        </authorList>
    </citation>
    <scope>NUCLEOTIDE SEQUENCE [LARGE SCALE GENOMIC DNA]</scope>
    <source>
        <strain evidence="3">cv. AL8/78</strain>
    </source>
</reference>
<feature type="region of interest" description="Disordered" evidence="1">
    <location>
        <begin position="115"/>
        <end position="201"/>
    </location>
</feature>